<evidence type="ECO:0000256" key="1">
    <source>
        <dbReference type="SAM" id="MobiDB-lite"/>
    </source>
</evidence>
<protein>
    <recommendedName>
        <fullName evidence="4">Tbc2 translation factor, chloroplastic</fullName>
    </recommendedName>
</protein>
<name>A0A1Q9EAL7_SYMMI</name>
<accession>A0A1Q9EAL7</accession>
<dbReference type="InterPro" id="IPR050870">
    <property type="entry name" value="FAST_kinase"/>
</dbReference>
<dbReference type="PANTHER" id="PTHR21228:SF40">
    <property type="entry name" value="LD45607P"/>
    <property type="match status" value="1"/>
</dbReference>
<evidence type="ECO:0000313" key="3">
    <source>
        <dbReference type="Proteomes" id="UP000186817"/>
    </source>
</evidence>
<dbReference type="Proteomes" id="UP000186817">
    <property type="component" value="Unassembled WGS sequence"/>
</dbReference>
<dbReference type="GO" id="GO:0005759">
    <property type="term" value="C:mitochondrial matrix"/>
    <property type="evidence" value="ECO:0007669"/>
    <property type="project" value="TreeGrafter"/>
</dbReference>
<dbReference type="AlphaFoldDB" id="A0A1Q9EAL7"/>
<sequence>MQAPHGPNGAESNGHETNKPQKTLKPSAAPPIYVVAGGGRRPREAGELDGRLREANKPQELMQLVASHLPRFDIGNLVVAFTSAAKFEEGCDMHPSWSGLLERLLDSDVAKACWAFAKLRFVEEPSARSFWQAMVEPASRRIPGARFVDVSMICWAFAATDQVSPAVFEAASLETRSIVHELPPRSLAGVAWAFARARHHDAGLYQLLARRSGEVLSEFTAHDAASFCWGFATAEMPHTQLFEQLAIHLNQPGERNASPLRRLSAPLAAELCWAFAAASIQVPQAFATLAEVCMSNMEMLETEDVVGFAWAFATARLDNPTVFRAIADYAERFAGRFRHAELQVLAWALQSSGCSLGPCFAAAAGRSPYLSG</sequence>
<dbReference type="GO" id="GO:0044528">
    <property type="term" value="P:regulation of mitochondrial mRNA stability"/>
    <property type="evidence" value="ECO:0007669"/>
    <property type="project" value="TreeGrafter"/>
</dbReference>
<dbReference type="GO" id="GO:0003723">
    <property type="term" value="F:RNA binding"/>
    <property type="evidence" value="ECO:0007669"/>
    <property type="project" value="TreeGrafter"/>
</dbReference>
<dbReference type="OMA" id="ANTAWAH"/>
<proteinExistence type="predicted"/>
<gene>
    <name evidence="2" type="ORF">AK812_SmicGene12457</name>
</gene>
<dbReference type="PANTHER" id="PTHR21228">
    <property type="entry name" value="FAST LEU-RICH DOMAIN-CONTAINING"/>
    <property type="match status" value="1"/>
</dbReference>
<dbReference type="OrthoDB" id="551107at2759"/>
<evidence type="ECO:0000313" key="2">
    <source>
        <dbReference type="EMBL" id="OLQ04451.1"/>
    </source>
</evidence>
<dbReference type="GO" id="GO:0000963">
    <property type="term" value="P:mitochondrial RNA processing"/>
    <property type="evidence" value="ECO:0007669"/>
    <property type="project" value="TreeGrafter"/>
</dbReference>
<comment type="caution">
    <text evidence="2">The sequence shown here is derived from an EMBL/GenBank/DDBJ whole genome shotgun (WGS) entry which is preliminary data.</text>
</comment>
<dbReference type="EMBL" id="LSRX01000210">
    <property type="protein sequence ID" value="OLQ04451.1"/>
    <property type="molecule type" value="Genomic_DNA"/>
</dbReference>
<dbReference type="GO" id="GO:0035770">
    <property type="term" value="C:ribonucleoprotein granule"/>
    <property type="evidence" value="ECO:0007669"/>
    <property type="project" value="TreeGrafter"/>
</dbReference>
<reference evidence="2 3" key="1">
    <citation type="submission" date="2016-02" db="EMBL/GenBank/DDBJ databases">
        <title>Genome analysis of coral dinoflagellate symbionts highlights evolutionary adaptations to a symbiotic lifestyle.</title>
        <authorList>
            <person name="Aranda M."/>
            <person name="Li Y."/>
            <person name="Liew Y.J."/>
            <person name="Baumgarten S."/>
            <person name="Simakov O."/>
            <person name="Wilson M."/>
            <person name="Piel J."/>
            <person name="Ashoor H."/>
            <person name="Bougouffa S."/>
            <person name="Bajic V.B."/>
            <person name="Ryu T."/>
            <person name="Ravasi T."/>
            <person name="Bayer T."/>
            <person name="Micklem G."/>
            <person name="Kim H."/>
            <person name="Bhak J."/>
            <person name="Lajeunesse T.C."/>
            <person name="Voolstra C.R."/>
        </authorList>
    </citation>
    <scope>NUCLEOTIDE SEQUENCE [LARGE SCALE GENOMIC DNA]</scope>
    <source>
        <strain evidence="2 3">CCMP2467</strain>
    </source>
</reference>
<keyword evidence="3" id="KW-1185">Reference proteome</keyword>
<evidence type="ECO:0008006" key="4">
    <source>
        <dbReference type="Google" id="ProtNLM"/>
    </source>
</evidence>
<organism evidence="2 3">
    <name type="scientific">Symbiodinium microadriaticum</name>
    <name type="common">Dinoflagellate</name>
    <name type="synonym">Zooxanthella microadriatica</name>
    <dbReference type="NCBI Taxonomy" id="2951"/>
    <lineage>
        <taxon>Eukaryota</taxon>
        <taxon>Sar</taxon>
        <taxon>Alveolata</taxon>
        <taxon>Dinophyceae</taxon>
        <taxon>Suessiales</taxon>
        <taxon>Symbiodiniaceae</taxon>
        <taxon>Symbiodinium</taxon>
    </lineage>
</organism>
<feature type="region of interest" description="Disordered" evidence="1">
    <location>
        <begin position="1"/>
        <end position="45"/>
    </location>
</feature>